<feature type="domain" description="Serine aminopeptidase S33" evidence="3">
    <location>
        <begin position="23"/>
        <end position="133"/>
    </location>
</feature>
<feature type="active site" description="Nucleophile" evidence="1">
    <location>
        <position position="100"/>
    </location>
</feature>
<dbReference type="EMBL" id="LT859958">
    <property type="protein sequence ID" value="SMX54663.1"/>
    <property type="molecule type" value="Genomic_DNA"/>
</dbReference>
<evidence type="ECO:0000256" key="2">
    <source>
        <dbReference type="PIRSR" id="PIRSR017388-2"/>
    </source>
</evidence>
<sequence length="262" mass="29861">MTNSNFIKNPHLDGDDFFWQGNRTGILLIHGFTATTAEVRLLAKKLHEEGFTVAAPLLPGHGTDPEDLNRATWPMWVEKVKQFYEKLIPHCDRIYVGGESMGGLLALELARQHPEIRGLFLFAPALKVKNLWLTRILWPFIKYLVKEDKDDGLAWKGYTVQPLRGAAELHKLQKHIWRNLPKIAQPVVIFTGENDTTIAPQSAGLILEKIGSKVKYHFHLVNSGHCVILDRELDEIYDHMLRLIETDFTKDPSSPTFKLPLP</sequence>
<dbReference type="GO" id="GO:0016020">
    <property type="term" value="C:membrane"/>
    <property type="evidence" value="ECO:0007669"/>
    <property type="project" value="TreeGrafter"/>
</dbReference>
<dbReference type="PANTHER" id="PTHR43798">
    <property type="entry name" value="MONOACYLGLYCEROL LIPASE"/>
    <property type="match status" value="1"/>
</dbReference>
<name>A0A1Y6K4T1_9CHLR</name>
<feature type="binding site" evidence="2">
    <location>
        <position position="32"/>
    </location>
    <ligand>
        <name>substrate</name>
    </ligand>
</feature>
<feature type="binding site" evidence="2">
    <location>
        <position position="101"/>
    </location>
    <ligand>
        <name>substrate</name>
    </ligand>
</feature>
<feature type="active site" description="Charge relay system" evidence="1">
    <location>
        <position position="195"/>
    </location>
</feature>
<dbReference type="Gene3D" id="3.40.50.1820">
    <property type="entry name" value="alpha/beta hydrolase"/>
    <property type="match status" value="1"/>
</dbReference>
<dbReference type="AlphaFoldDB" id="A0A1Y6K4T1"/>
<dbReference type="InterPro" id="IPR012354">
    <property type="entry name" value="Esterase_lipase"/>
</dbReference>
<dbReference type="InterPro" id="IPR029058">
    <property type="entry name" value="AB_hydrolase_fold"/>
</dbReference>
<evidence type="ECO:0000313" key="4">
    <source>
        <dbReference type="EMBL" id="SMX54663.1"/>
    </source>
</evidence>
<dbReference type="PANTHER" id="PTHR43798:SF33">
    <property type="entry name" value="HYDROLASE, PUTATIVE (AFU_ORTHOLOGUE AFUA_2G14860)-RELATED"/>
    <property type="match status" value="1"/>
</dbReference>
<dbReference type="RefSeq" id="WP_087862489.1">
    <property type="nucleotide sequence ID" value="NZ_LT859958.1"/>
</dbReference>
<organism evidence="4 5">
    <name type="scientific">Candidatus Brevifilum fermentans</name>
    <dbReference type="NCBI Taxonomy" id="1986204"/>
    <lineage>
        <taxon>Bacteria</taxon>
        <taxon>Bacillati</taxon>
        <taxon>Chloroflexota</taxon>
        <taxon>Anaerolineae</taxon>
        <taxon>Anaerolineales</taxon>
        <taxon>Anaerolineaceae</taxon>
        <taxon>Candidatus Brevifilum</taxon>
    </lineage>
</organism>
<dbReference type="InterPro" id="IPR022742">
    <property type="entry name" value="Hydrolase_4"/>
</dbReference>
<dbReference type="KEGG" id="abat:CFX1CAM_1598"/>
<keyword evidence="5" id="KW-1185">Reference proteome</keyword>
<dbReference type="InterPro" id="IPR050266">
    <property type="entry name" value="AB_hydrolase_sf"/>
</dbReference>
<dbReference type="SUPFAM" id="SSF53474">
    <property type="entry name" value="alpha/beta-Hydrolases"/>
    <property type="match status" value="1"/>
</dbReference>
<protein>
    <recommendedName>
        <fullName evidence="3">Serine aminopeptidase S33 domain-containing protein</fullName>
    </recommendedName>
</protein>
<evidence type="ECO:0000256" key="1">
    <source>
        <dbReference type="PIRSR" id="PIRSR017388-1"/>
    </source>
</evidence>
<proteinExistence type="predicted"/>
<dbReference type="Proteomes" id="UP000195514">
    <property type="component" value="Chromosome I"/>
</dbReference>
<dbReference type="GO" id="GO:0052689">
    <property type="term" value="F:carboxylic ester hydrolase activity"/>
    <property type="evidence" value="ECO:0007669"/>
    <property type="project" value="InterPro"/>
</dbReference>
<dbReference type="Pfam" id="PF12146">
    <property type="entry name" value="Hydrolase_4"/>
    <property type="match status" value="1"/>
</dbReference>
<gene>
    <name evidence="4" type="ORF">CFX1CAM_1598</name>
</gene>
<dbReference type="PIRSF" id="PIRSF017388">
    <property type="entry name" value="Esterase_lipase"/>
    <property type="match status" value="1"/>
</dbReference>
<reference evidence="5" key="1">
    <citation type="submission" date="2017-05" db="EMBL/GenBank/DDBJ databases">
        <authorList>
            <person name="Kirkegaard R."/>
            <person name="Mcilroy J S."/>
        </authorList>
    </citation>
    <scope>NUCLEOTIDE SEQUENCE [LARGE SCALE GENOMIC DNA]</scope>
</reference>
<evidence type="ECO:0000259" key="3">
    <source>
        <dbReference type="Pfam" id="PF12146"/>
    </source>
</evidence>
<feature type="active site" description="Charge relay system" evidence="1">
    <location>
        <position position="225"/>
    </location>
</feature>
<dbReference type="OrthoDB" id="9786110at2"/>
<accession>A0A1Y6K4T1</accession>
<evidence type="ECO:0000313" key="5">
    <source>
        <dbReference type="Proteomes" id="UP000195514"/>
    </source>
</evidence>